<dbReference type="PROSITE" id="PS51160">
    <property type="entry name" value="ACYLPHOSPHATASE_3"/>
    <property type="match status" value="1"/>
</dbReference>
<dbReference type="Pfam" id="PF00708">
    <property type="entry name" value="Acylphosphatase"/>
    <property type="match status" value="1"/>
</dbReference>
<evidence type="ECO:0000256" key="1">
    <source>
        <dbReference type="ARBA" id="ARBA00005614"/>
    </source>
</evidence>
<evidence type="ECO:0000313" key="7">
    <source>
        <dbReference type="EMBL" id="NDV62991.1"/>
    </source>
</evidence>
<name>A0A6B2M1V7_9BACT</name>
<dbReference type="Gene3D" id="3.30.70.100">
    <property type="match status" value="1"/>
</dbReference>
<keyword evidence="8" id="KW-1185">Reference proteome</keyword>
<organism evidence="7 8">
    <name type="scientific">Oceanipulchritudo coccoides</name>
    <dbReference type="NCBI Taxonomy" id="2706888"/>
    <lineage>
        <taxon>Bacteria</taxon>
        <taxon>Pseudomonadati</taxon>
        <taxon>Verrucomicrobiota</taxon>
        <taxon>Opitutia</taxon>
        <taxon>Puniceicoccales</taxon>
        <taxon>Oceanipulchritudinaceae</taxon>
        <taxon>Oceanipulchritudo</taxon>
    </lineage>
</organism>
<dbReference type="EMBL" id="JAAGNX010000003">
    <property type="protein sequence ID" value="NDV62991.1"/>
    <property type="molecule type" value="Genomic_DNA"/>
</dbReference>
<sequence>MKTEQVYHCEVHFSGRVQGVGFRYQTFQIAKEFDVSGTVRNLADGRVRLEAEGDKNQVQAFVDEVADQLGVFIRQVERTESEQPPRHKGFSIR</sequence>
<comment type="catalytic activity">
    <reaction evidence="3 4">
        <text>an acyl phosphate + H2O = a carboxylate + phosphate + H(+)</text>
        <dbReference type="Rhea" id="RHEA:14965"/>
        <dbReference type="ChEBI" id="CHEBI:15377"/>
        <dbReference type="ChEBI" id="CHEBI:15378"/>
        <dbReference type="ChEBI" id="CHEBI:29067"/>
        <dbReference type="ChEBI" id="CHEBI:43474"/>
        <dbReference type="ChEBI" id="CHEBI:59918"/>
        <dbReference type="EC" id="3.6.1.7"/>
    </reaction>
</comment>
<dbReference type="Proteomes" id="UP000478417">
    <property type="component" value="Unassembled WGS sequence"/>
</dbReference>
<dbReference type="EC" id="3.6.1.7" evidence="2 4"/>
<dbReference type="InterPro" id="IPR036046">
    <property type="entry name" value="Acylphosphatase-like_dom_sf"/>
</dbReference>
<reference evidence="7 8" key="1">
    <citation type="submission" date="2020-02" db="EMBL/GenBank/DDBJ databases">
        <title>Albibacoteraceae fam. nov., the first described family within the subdivision 4 Verrucomicrobia.</title>
        <authorList>
            <person name="Xi F."/>
        </authorList>
    </citation>
    <scope>NUCLEOTIDE SEQUENCE [LARGE SCALE GENOMIC DNA]</scope>
    <source>
        <strain evidence="7 8">CK1056</strain>
    </source>
</reference>
<dbReference type="InterPro" id="IPR001792">
    <property type="entry name" value="Acylphosphatase-like_dom"/>
</dbReference>
<evidence type="ECO:0000256" key="5">
    <source>
        <dbReference type="RuleBase" id="RU004168"/>
    </source>
</evidence>
<comment type="caution">
    <text evidence="7">The sequence shown here is derived from an EMBL/GenBank/DDBJ whole genome shotgun (WGS) entry which is preliminary data.</text>
</comment>
<evidence type="ECO:0000313" key="8">
    <source>
        <dbReference type="Proteomes" id="UP000478417"/>
    </source>
</evidence>
<proteinExistence type="inferred from homology"/>
<evidence type="ECO:0000259" key="6">
    <source>
        <dbReference type="PROSITE" id="PS51160"/>
    </source>
</evidence>
<accession>A0A6B2M1V7</accession>
<comment type="similarity">
    <text evidence="1 5">Belongs to the acylphosphatase family.</text>
</comment>
<dbReference type="RefSeq" id="WP_163965882.1">
    <property type="nucleotide sequence ID" value="NZ_JAAGNX010000003.1"/>
</dbReference>
<gene>
    <name evidence="7" type="ORF">G0Q06_11055</name>
</gene>
<dbReference type="SUPFAM" id="SSF54975">
    <property type="entry name" value="Acylphosphatase/BLUF domain-like"/>
    <property type="match status" value="1"/>
</dbReference>
<protein>
    <recommendedName>
        <fullName evidence="2 4">acylphosphatase</fullName>
        <ecNumber evidence="2 4">3.6.1.7</ecNumber>
    </recommendedName>
</protein>
<dbReference type="AlphaFoldDB" id="A0A6B2M1V7"/>
<feature type="active site" evidence="4">
    <location>
        <position position="41"/>
    </location>
</feature>
<dbReference type="PANTHER" id="PTHR47268">
    <property type="entry name" value="ACYLPHOSPHATASE"/>
    <property type="match status" value="1"/>
</dbReference>
<feature type="domain" description="Acylphosphatase-like" evidence="6">
    <location>
        <begin position="8"/>
        <end position="93"/>
    </location>
</feature>
<evidence type="ECO:0000256" key="4">
    <source>
        <dbReference type="PROSITE-ProRule" id="PRU00520"/>
    </source>
</evidence>
<evidence type="ECO:0000256" key="2">
    <source>
        <dbReference type="ARBA" id="ARBA00012150"/>
    </source>
</evidence>
<dbReference type="InterPro" id="IPR020456">
    <property type="entry name" value="Acylphosphatase"/>
</dbReference>
<dbReference type="PANTHER" id="PTHR47268:SF4">
    <property type="entry name" value="ACYLPHOSPHATASE"/>
    <property type="match status" value="1"/>
</dbReference>
<dbReference type="GO" id="GO:0003998">
    <property type="term" value="F:acylphosphatase activity"/>
    <property type="evidence" value="ECO:0007669"/>
    <property type="project" value="UniProtKB-EC"/>
</dbReference>
<keyword evidence="4" id="KW-0378">Hydrolase</keyword>
<evidence type="ECO:0000256" key="3">
    <source>
        <dbReference type="ARBA" id="ARBA00047645"/>
    </source>
</evidence>
<feature type="active site" evidence="4">
    <location>
        <position position="23"/>
    </location>
</feature>